<feature type="compositionally biased region" description="Basic and acidic residues" evidence="1">
    <location>
        <begin position="274"/>
        <end position="289"/>
    </location>
</feature>
<proteinExistence type="predicted"/>
<evidence type="ECO:0000313" key="5">
    <source>
        <dbReference type="Proteomes" id="UP001596442"/>
    </source>
</evidence>
<feature type="domain" description="Restriction endonuclease type IV Mrr" evidence="3">
    <location>
        <begin position="5"/>
        <end position="127"/>
    </location>
</feature>
<keyword evidence="2" id="KW-0472">Membrane</keyword>
<comment type="caution">
    <text evidence="4">The sequence shown here is derived from an EMBL/GenBank/DDBJ whole genome shotgun (WGS) entry which is preliminary data.</text>
</comment>
<evidence type="ECO:0000313" key="4">
    <source>
        <dbReference type="EMBL" id="MFC6752305.1"/>
    </source>
</evidence>
<evidence type="ECO:0000256" key="2">
    <source>
        <dbReference type="SAM" id="Phobius"/>
    </source>
</evidence>
<accession>A0ABD5S7H7</accession>
<keyword evidence="4" id="KW-0540">Nuclease</keyword>
<evidence type="ECO:0000259" key="3">
    <source>
        <dbReference type="Pfam" id="PF04471"/>
    </source>
</evidence>
<dbReference type="Pfam" id="PF04471">
    <property type="entry name" value="Mrr_cat"/>
    <property type="match status" value="1"/>
</dbReference>
<dbReference type="SUPFAM" id="SSF52980">
    <property type="entry name" value="Restriction endonuclease-like"/>
    <property type="match status" value="1"/>
</dbReference>
<dbReference type="EMBL" id="JBHSWW010000014">
    <property type="protein sequence ID" value="MFC6752305.1"/>
    <property type="molecule type" value="Genomic_DNA"/>
</dbReference>
<keyword evidence="5" id="KW-1185">Reference proteome</keyword>
<dbReference type="InterPro" id="IPR011335">
    <property type="entry name" value="Restrct_endonuc-II-like"/>
</dbReference>
<dbReference type="Gene3D" id="3.40.1350.10">
    <property type="match status" value="1"/>
</dbReference>
<dbReference type="AlphaFoldDB" id="A0ABD5S7H7"/>
<name>A0ABD5S7H7_9EURY</name>
<dbReference type="InterPro" id="IPR052906">
    <property type="entry name" value="Type_IV_Methyl-Rstrct_Enzyme"/>
</dbReference>
<keyword evidence="2" id="KW-0812">Transmembrane</keyword>
<protein>
    <submittedName>
        <fullName evidence="4">Restriction endonuclease</fullName>
    </submittedName>
</protein>
<dbReference type="PANTHER" id="PTHR30015:SF7">
    <property type="entry name" value="TYPE IV METHYL-DIRECTED RESTRICTION ENZYME ECOKMRR"/>
    <property type="match status" value="1"/>
</dbReference>
<dbReference type="InterPro" id="IPR011856">
    <property type="entry name" value="tRNA_endonuc-like_dom_sf"/>
</dbReference>
<dbReference type="PANTHER" id="PTHR30015">
    <property type="entry name" value="MRR RESTRICTION SYSTEM PROTEIN"/>
    <property type="match status" value="1"/>
</dbReference>
<keyword evidence="4" id="KW-0378">Hydrolase</keyword>
<reference evidence="4 5" key="1">
    <citation type="journal article" date="2019" name="Int. J. Syst. Evol. Microbiol.">
        <title>The Global Catalogue of Microorganisms (GCM) 10K type strain sequencing project: providing services to taxonomists for standard genome sequencing and annotation.</title>
        <authorList>
            <consortium name="The Broad Institute Genomics Platform"/>
            <consortium name="The Broad Institute Genome Sequencing Center for Infectious Disease"/>
            <person name="Wu L."/>
            <person name="Ma J."/>
        </authorList>
    </citation>
    <scope>NUCLEOTIDE SEQUENCE [LARGE SCALE GENOMIC DNA]</scope>
    <source>
        <strain evidence="4 5">CGMCC 1.3239</strain>
    </source>
</reference>
<feature type="transmembrane region" description="Helical" evidence="2">
    <location>
        <begin position="475"/>
        <end position="493"/>
    </location>
</feature>
<feature type="region of interest" description="Disordered" evidence="1">
    <location>
        <begin position="237"/>
        <end position="289"/>
    </location>
</feature>
<sequence>MPTLLDDLSGFEFEELMVAVFRHQGYANVRQAVRTADEGRDVTMVDDSGPGAPVGVVVECKHTDTVGRPVVQKLHSAVGTYDYDGPVRGMVATTGRFTGPAEEYAERVSSAPDDVDIDLLDGRRLREIGESIGMDLYSGRIEVLCDEALPPPEDVDDAVAERDAAAASVENLSPDTLPEPTARLSFAPCLLVETEVDATFETSVGVIHSVFERERLAVSADRDGPSLLSGDVARLVADGSNGRTPLPRDRFDDQGDLEITNADETPLGTPGDGSGHRSDGSPDSPVDPRFDAVEVQRFGRTESEYVDWVTERQRDRHERTVRYTGDNNVTYTKTCTPRASDVRVLAVDPVYRPEATTTTELGEYEYDHTFVTNGDRRVTLHDEFGTCVNCETAGENGGIEPDEPITYCANCGSLNCDDHVREERLVGEPVCTGCSTTGEFFFATKHFYDEANRAAFAAEYEAMPFYRKPLENPKLTVAVAVGVVVLLLLLLAAI</sequence>
<dbReference type="InterPro" id="IPR007560">
    <property type="entry name" value="Restrct_endonuc_IV_Mrr"/>
</dbReference>
<organism evidence="4 5">
    <name type="scientific">Halorubrum tibetense</name>
    <dbReference type="NCBI Taxonomy" id="175631"/>
    <lineage>
        <taxon>Archaea</taxon>
        <taxon>Methanobacteriati</taxon>
        <taxon>Methanobacteriota</taxon>
        <taxon>Stenosarchaea group</taxon>
        <taxon>Halobacteria</taxon>
        <taxon>Halobacteriales</taxon>
        <taxon>Haloferacaceae</taxon>
        <taxon>Halorubrum</taxon>
    </lineage>
</organism>
<keyword evidence="4" id="KW-0255">Endonuclease</keyword>
<dbReference type="Proteomes" id="UP001596442">
    <property type="component" value="Unassembled WGS sequence"/>
</dbReference>
<dbReference type="RefSeq" id="WP_379778858.1">
    <property type="nucleotide sequence ID" value="NZ_JBHSWW010000014.1"/>
</dbReference>
<gene>
    <name evidence="4" type="ORF">ACFQEU_02290</name>
</gene>
<keyword evidence="2" id="KW-1133">Transmembrane helix</keyword>
<dbReference type="GO" id="GO:0004519">
    <property type="term" value="F:endonuclease activity"/>
    <property type="evidence" value="ECO:0007669"/>
    <property type="project" value="UniProtKB-KW"/>
</dbReference>
<evidence type="ECO:0000256" key="1">
    <source>
        <dbReference type="SAM" id="MobiDB-lite"/>
    </source>
</evidence>